<proteinExistence type="predicted"/>
<comment type="caution">
    <text evidence="2">The sequence shown here is derived from an EMBL/GenBank/DDBJ whole genome shotgun (WGS) entry which is preliminary data.</text>
</comment>
<accession>A0A4R0RDR2</accession>
<reference evidence="2 3" key="1">
    <citation type="submission" date="2018-11" db="EMBL/GenBank/DDBJ databases">
        <title>Genome assembly of Steccherinum ochraceum LE-BIN_3174, the white-rot fungus of the Steccherinaceae family (The Residual Polyporoid clade, Polyporales, Basidiomycota).</title>
        <authorList>
            <person name="Fedorova T.V."/>
            <person name="Glazunova O.A."/>
            <person name="Landesman E.O."/>
            <person name="Moiseenko K.V."/>
            <person name="Psurtseva N.V."/>
            <person name="Savinova O.S."/>
            <person name="Shakhova N.V."/>
            <person name="Tyazhelova T.V."/>
            <person name="Vasina D.V."/>
        </authorList>
    </citation>
    <scope>NUCLEOTIDE SEQUENCE [LARGE SCALE GENOMIC DNA]</scope>
    <source>
        <strain evidence="2 3">LE-BIN_3174</strain>
    </source>
</reference>
<keyword evidence="3" id="KW-1185">Reference proteome</keyword>
<evidence type="ECO:0000256" key="1">
    <source>
        <dbReference type="SAM" id="MobiDB-lite"/>
    </source>
</evidence>
<evidence type="ECO:0000313" key="2">
    <source>
        <dbReference type="EMBL" id="TCD63665.1"/>
    </source>
</evidence>
<feature type="region of interest" description="Disordered" evidence="1">
    <location>
        <begin position="77"/>
        <end position="98"/>
    </location>
</feature>
<dbReference type="Proteomes" id="UP000292702">
    <property type="component" value="Unassembled WGS sequence"/>
</dbReference>
<gene>
    <name evidence="2" type="ORF">EIP91_005145</name>
</gene>
<dbReference type="AlphaFoldDB" id="A0A4R0RDR2"/>
<sequence>MSPAVTLFLPQRVTNDRDQPVQQSMASIPMFYHAFALKNVVNVLPATTSHSDPATENIKMVPLVTSIRRKFLATECPPEVTGPFQQPPKPFKPSRHAD</sequence>
<organism evidence="2 3">
    <name type="scientific">Steccherinum ochraceum</name>
    <dbReference type="NCBI Taxonomy" id="92696"/>
    <lineage>
        <taxon>Eukaryota</taxon>
        <taxon>Fungi</taxon>
        <taxon>Dikarya</taxon>
        <taxon>Basidiomycota</taxon>
        <taxon>Agaricomycotina</taxon>
        <taxon>Agaricomycetes</taxon>
        <taxon>Polyporales</taxon>
        <taxon>Steccherinaceae</taxon>
        <taxon>Steccherinum</taxon>
    </lineage>
</organism>
<name>A0A4R0RDR2_9APHY</name>
<protein>
    <submittedName>
        <fullName evidence="2">Uncharacterized protein</fullName>
    </submittedName>
</protein>
<dbReference type="EMBL" id="RWJN01000283">
    <property type="protein sequence ID" value="TCD63665.1"/>
    <property type="molecule type" value="Genomic_DNA"/>
</dbReference>
<feature type="non-terminal residue" evidence="2">
    <location>
        <position position="98"/>
    </location>
</feature>
<evidence type="ECO:0000313" key="3">
    <source>
        <dbReference type="Proteomes" id="UP000292702"/>
    </source>
</evidence>